<reference evidence="11 12" key="1">
    <citation type="submission" date="2024-05" db="EMBL/GenBank/DDBJ databases">
        <authorList>
            <person name="Liu Q."/>
            <person name="Xin Y.-H."/>
        </authorList>
    </citation>
    <scope>NUCLEOTIDE SEQUENCE [LARGE SCALE GENOMIC DNA]</scope>
    <source>
        <strain evidence="11 12">CGMCC 1.10181</strain>
    </source>
</reference>
<comment type="subcellular location">
    <subcellularLocation>
        <location evidence="1">Membrane</location>
        <topology evidence="1">Multi-pass membrane protein</topology>
    </subcellularLocation>
</comment>
<feature type="transmembrane region" description="Helical" evidence="9">
    <location>
        <begin position="694"/>
        <end position="717"/>
    </location>
</feature>
<evidence type="ECO:0000313" key="12">
    <source>
        <dbReference type="Proteomes" id="UP001419910"/>
    </source>
</evidence>
<gene>
    <name evidence="11" type="ORF">ABC974_18480</name>
</gene>
<dbReference type="InterPro" id="IPR023214">
    <property type="entry name" value="HAD_sf"/>
</dbReference>
<dbReference type="InterPro" id="IPR023298">
    <property type="entry name" value="ATPase_P-typ_TM_dom_sf"/>
</dbReference>
<evidence type="ECO:0000259" key="10">
    <source>
        <dbReference type="SMART" id="SM00831"/>
    </source>
</evidence>
<dbReference type="InterPro" id="IPR044492">
    <property type="entry name" value="P_typ_ATPase_HD_dom"/>
</dbReference>
<protein>
    <submittedName>
        <fullName evidence="11">Plasma-membrane proton-efflux P-type ATPase</fullName>
    </submittedName>
</protein>
<keyword evidence="7 9" id="KW-1133">Transmembrane helix</keyword>
<dbReference type="InterPro" id="IPR004014">
    <property type="entry name" value="ATPase_P-typ_cation-transptr_N"/>
</dbReference>
<dbReference type="PROSITE" id="PS00154">
    <property type="entry name" value="ATPASE_E1_E2"/>
    <property type="match status" value="1"/>
</dbReference>
<dbReference type="NCBIfam" id="TIGR01647">
    <property type="entry name" value="ATPase-IIIA_H"/>
    <property type="match status" value="1"/>
</dbReference>
<feature type="transmembrane region" description="Helical" evidence="9">
    <location>
        <begin position="280"/>
        <end position="302"/>
    </location>
</feature>
<dbReference type="InterPro" id="IPR023299">
    <property type="entry name" value="ATPase_P-typ_cyto_dom_N"/>
</dbReference>
<dbReference type="SFLD" id="SFLDG00002">
    <property type="entry name" value="C1.7:_P-type_atpase_like"/>
    <property type="match status" value="1"/>
</dbReference>
<dbReference type="SFLD" id="SFLDF00027">
    <property type="entry name" value="p-type_atpase"/>
    <property type="match status" value="1"/>
</dbReference>
<keyword evidence="4" id="KW-0547">Nucleotide-binding</keyword>
<dbReference type="PANTHER" id="PTHR42861">
    <property type="entry name" value="CALCIUM-TRANSPORTING ATPASE"/>
    <property type="match status" value="1"/>
</dbReference>
<dbReference type="EMBL" id="JBDIME010000019">
    <property type="protein sequence ID" value="MEN2791625.1"/>
    <property type="molecule type" value="Genomic_DNA"/>
</dbReference>
<dbReference type="Pfam" id="PF00702">
    <property type="entry name" value="Hydrolase"/>
    <property type="match status" value="1"/>
</dbReference>
<evidence type="ECO:0000256" key="8">
    <source>
        <dbReference type="ARBA" id="ARBA00023136"/>
    </source>
</evidence>
<feature type="domain" description="Cation-transporting P-type ATPase N-terminal" evidence="10">
    <location>
        <begin position="24"/>
        <end position="97"/>
    </location>
</feature>
<keyword evidence="8 9" id="KW-0472">Membrane</keyword>
<dbReference type="Proteomes" id="UP001419910">
    <property type="component" value="Unassembled WGS sequence"/>
</dbReference>
<dbReference type="SFLD" id="SFLDS00003">
    <property type="entry name" value="Haloacid_Dehalogenase"/>
    <property type="match status" value="1"/>
</dbReference>
<dbReference type="SUPFAM" id="SSF81653">
    <property type="entry name" value="Calcium ATPase, transduction domain A"/>
    <property type="match status" value="1"/>
</dbReference>
<organism evidence="11 12">
    <name type="scientific">Sphingomonas oligophenolica</name>
    <dbReference type="NCBI Taxonomy" id="301154"/>
    <lineage>
        <taxon>Bacteria</taxon>
        <taxon>Pseudomonadati</taxon>
        <taxon>Pseudomonadota</taxon>
        <taxon>Alphaproteobacteria</taxon>
        <taxon>Sphingomonadales</taxon>
        <taxon>Sphingomonadaceae</taxon>
        <taxon>Sphingomonas</taxon>
    </lineage>
</organism>
<dbReference type="SUPFAM" id="SSF81665">
    <property type="entry name" value="Calcium ATPase, transmembrane domain M"/>
    <property type="match status" value="1"/>
</dbReference>
<evidence type="ECO:0000256" key="5">
    <source>
        <dbReference type="ARBA" id="ARBA00022840"/>
    </source>
</evidence>
<dbReference type="Pfam" id="PF00690">
    <property type="entry name" value="Cation_ATPase_N"/>
    <property type="match status" value="1"/>
</dbReference>
<evidence type="ECO:0000256" key="3">
    <source>
        <dbReference type="ARBA" id="ARBA00022692"/>
    </source>
</evidence>
<dbReference type="Gene3D" id="3.40.50.1000">
    <property type="entry name" value="HAD superfamily/HAD-like"/>
    <property type="match status" value="1"/>
</dbReference>
<feature type="transmembrane region" description="Helical" evidence="9">
    <location>
        <begin position="247"/>
        <end position="268"/>
    </location>
</feature>
<dbReference type="RefSeq" id="WP_343892124.1">
    <property type="nucleotide sequence ID" value="NZ_BAAAEH010000050.1"/>
</dbReference>
<dbReference type="Gene3D" id="2.70.150.10">
    <property type="entry name" value="Calcium-transporting ATPase, cytoplasmic transduction domain A"/>
    <property type="match status" value="1"/>
</dbReference>
<dbReference type="InterPro" id="IPR001757">
    <property type="entry name" value="P_typ_ATPase"/>
</dbReference>
<feature type="transmembrane region" description="Helical" evidence="9">
    <location>
        <begin position="654"/>
        <end position="673"/>
    </location>
</feature>
<feature type="transmembrane region" description="Helical" evidence="9">
    <location>
        <begin position="788"/>
        <end position="807"/>
    </location>
</feature>
<sequence>MGTPPDDSHASGAPPIQTDVVPGDIATVPVASTFADLRVNAGTGLTSSEVSARRETYGFNEVVDKKGHPVLKFLGKFWGISAWMLELIMALSALLGNYSDLAVVGALLVINAVLGFTQERRAAGVVKALRKRLQVSARVRRDSNWQTIPARELVPGDVVRVRTGDIIPADVKLLEGAMSLDQSALTGEATETDMETGDVLPSGSIVRRGEGNGVVVLTGAQTLFGRTTILVREAQPKLHIETVIAGIVRWLFIIVGLLLSAVLILSLIRGAPLLEMIPLLLVLLMSAVPVALPVMFTVSMALGSKELARRGVLVTRLSAAEDAATMDVLCVDKTGTITMNQLTVTEVTPLEHATKADVLSAGALASRESNQDPIDLAFLAAATANRVFDDLPAITPVSFAPFDAKTRRTEALVEQNGRRLRVMKGAVRAVAEACGLKPPALEALDARVSAAAARGYRTLAVARGVGENTPVLLGLVSLYDPPRPDAAQLIATLHGLGVRVKMLTGDALAVALETGRGIGLPNIRRVAEVKGACGTADLFTGADGFAEVYPEDKYILVRNLQAAGRVTGMTGDGVNDAPALRQAEVGIAVSTATDVAKGAASVVLTDAGLTNIVALVEQGRTIYQRILTWIINKISRTILKAAFVAIAFVVTGKFVVSAFTMLLLVFLTDFAKISLSTDNVRPSRNPETWHINRFIGVSVLLGIAMVAEALFLLWIGWTRFGLATNDEALHTFSFLMLLYFAVFSVVSARERSWFWSTLPSKTFMAALTADAVVGTALTLVGLKHLQSLPWWQVIAVGAYALIACLIINDTVKVLMFRWLVPGAGARLTGPKAMPAE</sequence>
<name>A0ABU9Y752_9SPHN</name>
<dbReference type="PRINTS" id="PR00120">
    <property type="entry name" value="HATPASE"/>
</dbReference>
<dbReference type="Gene3D" id="1.20.1110.10">
    <property type="entry name" value="Calcium-transporting ATPase, transmembrane domain"/>
    <property type="match status" value="1"/>
</dbReference>
<evidence type="ECO:0000256" key="9">
    <source>
        <dbReference type="SAM" id="Phobius"/>
    </source>
</evidence>
<comment type="caution">
    <text evidence="11">The sequence shown here is derived from an EMBL/GenBank/DDBJ whole genome shotgun (WGS) entry which is preliminary data.</text>
</comment>
<dbReference type="Gene3D" id="3.40.1110.10">
    <property type="entry name" value="Calcium-transporting ATPase, cytoplasmic domain N"/>
    <property type="match status" value="1"/>
</dbReference>
<accession>A0ABU9Y752</accession>
<dbReference type="SMART" id="SM00831">
    <property type="entry name" value="Cation_ATPase_N"/>
    <property type="match status" value="1"/>
</dbReference>
<evidence type="ECO:0000313" key="11">
    <source>
        <dbReference type="EMBL" id="MEN2791625.1"/>
    </source>
</evidence>
<evidence type="ECO:0000256" key="1">
    <source>
        <dbReference type="ARBA" id="ARBA00004141"/>
    </source>
</evidence>
<evidence type="ECO:0000256" key="4">
    <source>
        <dbReference type="ARBA" id="ARBA00022741"/>
    </source>
</evidence>
<dbReference type="InterPro" id="IPR018303">
    <property type="entry name" value="ATPase_P-typ_P_site"/>
</dbReference>
<keyword evidence="12" id="KW-1185">Reference proteome</keyword>
<feature type="transmembrane region" description="Helical" evidence="9">
    <location>
        <begin position="760"/>
        <end position="782"/>
    </location>
</feature>
<dbReference type="SUPFAM" id="SSF81660">
    <property type="entry name" value="Metal cation-transporting ATPase, ATP-binding domain N"/>
    <property type="match status" value="1"/>
</dbReference>
<evidence type="ECO:0000256" key="7">
    <source>
        <dbReference type="ARBA" id="ARBA00022989"/>
    </source>
</evidence>
<dbReference type="NCBIfam" id="TIGR01494">
    <property type="entry name" value="ATPase_P-type"/>
    <property type="match status" value="2"/>
</dbReference>
<comment type="similarity">
    <text evidence="2">Belongs to the cation transport ATPase (P-type) (TC 3.A.3) family. Type IIIA subfamily.</text>
</comment>
<keyword evidence="3 9" id="KW-0812">Transmembrane</keyword>
<evidence type="ECO:0000256" key="2">
    <source>
        <dbReference type="ARBA" id="ARBA00008804"/>
    </source>
</evidence>
<keyword evidence="5" id="KW-0067">ATP-binding</keyword>
<dbReference type="SUPFAM" id="SSF56784">
    <property type="entry name" value="HAD-like"/>
    <property type="match status" value="1"/>
</dbReference>
<keyword evidence="6" id="KW-1278">Translocase</keyword>
<dbReference type="PRINTS" id="PR00119">
    <property type="entry name" value="CATATPASE"/>
</dbReference>
<feature type="transmembrane region" description="Helical" evidence="9">
    <location>
        <begin position="101"/>
        <end position="117"/>
    </location>
</feature>
<dbReference type="InterPro" id="IPR036412">
    <property type="entry name" value="HAD-like_sf"/>
</dbReference>
<dbReference type="InterPro" id="IPR059000">
    <property type="entry name" value="ATPase_P-type_domA"/>
</dbReference>
<evidence type="ECO:0000256" key="6">
    <source>
        <dbReference type="ARBA" id="ARBA00022967"/>
    </source>
</evidence>
<proteinExistence type="inferred from homology"/>
<feature type="transmembrane region" description="Helical" evidence="9">
    <location>
        <begin position="729"/>
        <end position="748"/>
    </location>
</feature>
<dbReference type="InterPro" id="IPR008250">
    <property type="entry name" value="ATPase_P-typ_transduc_dom_A_sf"/>
</dbReference>
<dbReference type="Pfam" id="PF00122">
    <property type="entry name" value="E1-E2_ATPase"/>
    <property type="match status" value="1"/>
</dbReference>
<dbReference type="InterPro" id="IPR006534">
    <property type="entry name" value="P-type_ATPase_IIIA"/>
</dbReference>